<accession>A0A0J7K0H5</accession>
<protein>
    <submittedName>
        <fullName evidence="2">Butyrophilin subfamily 3 member a3</fullName>
    </submittedName>
</protein>
<organism evidence="2 3">
    <name type="scientific">Lasius niger</name>
    <name type="common">Black garden ant</name>
    <dbReference type="NCBI Taxonomy" id="67767"/>
    <lineage>
        <taxon>Eukaryota</taxon>
        <taxon>Metazoa</taxon>
        <taxon>Ecdysozoa</taxon>
        <taxon>Arthropoda</taxon>
        <taxon>Hexapoda</taxon>
        <taxon>Insecta</taxon>
        <taxon>Pterygota</taxon>
        <taxon>Neoptera</taxon>
        <taxon>Endopterygota</taxon>
        <taxon>Hymenoptera</taxon>
        <taxon>Apocrita</taxon>
        <taxon>Aculeata</taxon>
        <taxon>Formicoidea</taxon>
        <taxon>Formicidae</taxon>
        <taxon>Formicinae</taxon>
        <taxon>Lasius</taxon>
        <taxon>Lasius</taxon>
    </lineage>
</organism>
<feature type="compositionally biased region" description="Basic and acidic residues" evidence="1">
    <location>
        <begin position="32"/>
        <end position="45"/>
    </location>
</feature>
<name>A0A0J7K0H5_LASNI</name>
<dbReference type="Proteomes" id="UP000036403">
    <property type="component" value="Unassembled WGS sequence"/>
</dbReference>
<dbReference type="AlphaFoldDB" id="A0A0J7K0H5"/>
<gene>
    <name evidence="2" type="ORF">RF55_19454</name>
</gene>
<feature type="compositionally biased region" description="Polar residues" evidence="1">
    <location>
        <begin position="18"/>
        <end position="30"/>
    </location>
</feature>
<reference evidence="2 3" key="1">
    <citation type="submission" date="2015-04" db="EMBL/GenBank/DDBJ databases">
        <title>Lasius niger genome sequencing.</title>
        <authorList>
            <person name="Konorov E.A."/>
            <person name="Nikitin M.A."/>
            <person name="Kirill M.V."/>
            <person name="Chang P."/>
        </authorList>
    </citation>
    <scope>NUCLEOTIDE SEQUENCE [LARGE SCALE GENOMIC DNA]</scope>
    <source>
        <tissue evidence="2">Whole</tissue>
    </source>
</reference>
<proteinExistence type="predicted"/>
<evidence type="ECO:0000313" key="3">
    <source>
        <dbReference type="Proteomes" id="UP000036403"/>
    </source>
</evidence>
<dbReference type="PaxDb" id="67767-A0A0J7K0H5"/>
<comment type="caution">
    <text evidence="2">The sequence shown here is derived from an EMBL/GenBank/DDBJ whole genome shotgun (WGS) entry which is preliminary data.</text>
</comment>
<evidence type="ECO:0000313" key="2">
    <source>
        <dbReference type="EMBL" id="KMQ83651.1"/>
    </source>
</evidence>
<feature type="compositionally biased region" description="Basic and acidic residues" evidence="1">
    <location>
        <begin position="58"/>
        <end position="75"/>
    </location>
</feature>
<evidence type="ECO:0000256" key="1">
    <source>
        <dbReference type="SAM" id="MobiDB-lite"/>
    </source>
</evidence>
<sequence>MTLTLTYVVKVTVLSNIQESEALTHPTNDGFSEERGMDRETETRRNGSVMAETTTDPEEPKREESGADSTGERAAEAGFAYKAEQSDVEETASQQDKKQETMLLSQA</sequence>
<dbReference type="EMBL" id="LBMM01018986">
    <property type="protein sequence ID" value="KMQ83651.1"/>
    <property type="molecule type" value="Genomic_DNA"/>
</dbReference>
<feature type="region of interest" description="Disordered" evidence="1">
    <location>
        <begin position="18"/>
        <end position="107"/>
    </location>
</feature>
<keyword evidence="3" id="KW-1185">Reference proteome</keyword>